<feature type="compositionally biased region" description="Basic and acidic residues" evidence="1">
    <location>
        <begin position="73"/>
        <end position="88"/>
    </location>
</feature>
<evidence type="ECO:0000256" key="1">
    <source>
        <dbReference type="SAM" id="MobiDB-lite"/>
    </source>
</evidence>
<keyword evidence="3" id="KW-1185">Reference proteome</keyword>
<protein>
    <submittedName>
        <fullName evidence="2">Ferritin-like domain-containing protein</fullName>
    </submittedName>
</protein>
<proteinExistence type="predicted"/>
<reference evidence="2 3" key="1">
    <citation type="submission" date="2020-04" db="EMBL/GenBank/DDBJ databases">
        <authorList>
            <person name="Liu A."/>
        </authorList>
    </citation>
    <scope>NUCLEOTIDE SEQUENCE [LARGE SCALE GENOMIC DNA]</scope>
    <source>
        <strain evidence="2 3">RZ02</strain>
    </source>
</reference>
<dbReference type="AlphaFoldDB" id="A0A848QFU1"/>
<dbReference type="PANTHER" id="PTHR42782:SF4">
    <property type="entry name" value="DUF455 DOMAIN-CONTAINING PROTEIN"/>
    <property type="match status" value="1"/>
</dbReference>
<dbReference type="SUPFAM" id="SSF47240">
    <property type="entry name" value="Ferritin-like"/>
    <property type="match status" value="1"/>
</dbReference>
<sequence>MEQGESQRPCGRSPSGCASTLNVSKPSFSAAVSAALLTADPRAKTMAARDAARDWRLGRLDFTFDTPMPKRPAWPDKPELLDPRDMPRRGKGGSAKGRIALWHALAHIEFVAIDLALDMAGRFGEQMGRDFVSDFMAVAADEAMHFAILDRKLRQLGSYYGALPAHAGLWETAERTSHDVAARLAIVPMVLEARGLDVTPATLERVRAQGDENGAKILARILDDEIRHVAIGTKHFIAYCTESTQSPGDSPQKRWKSLVQEHFRGGLKAPFNDSARLAAGLSRDFYDSLAS</sequence>
<dbReference type="Proteomes" id="UP000561181">
    <property type="component" value="Unassembled WGS sequence"/>
</dbReference>
<evidence type="ECO:0000313" key="2">
    <source>
        <dbReference type="EMBL" id="NMW32491.1"/>
    </source>
</evidence>
<dbReference type="InterPro" id="IPR007402">
    <property type="entry name" value="DUF455"/>
</dbReference>
<dbReference type="EMBL" id="JABCRE010000003">
    <property type="protein sequence ID" value="NMW32491.1"/>
    <property type="molecule type" value="Genomic_DNA"/>
</dbReference>
<name>A0A848QFU1_9SPHN</name>
<feature type="region of interest" description="Disordered" evidence="1">
    <location>
        <begin position="68"/>
        <end position="92"/>
    </location>
</feature>
<dbReference type="PIRSF" id="PIRSF012318">
    <property type="entry name" value="UCP012318"/>
    <property type="match status" value="1"/>
</dbReference>
<comment type="caution">
    <text evidence="2">The sequence shown here is derived from an EMBL/GenBank/DDBJ whole genome shotgun (WGS) entry which is preliminary data.</text>
</comment>
<organism evidence="2 3">
    <name type="scientific">Pontixanthobacter rizhaonensis</name>
    <dbReference type="NCBI Taxonomy" id="2730337"/>
    <lineage>
        <taxon>Bacteria</taxon>
        <taxon>Pseudomonadati</taxon>
        <taxon>Pseudomonadota</taxon>
        <taxon>Alphaproteobacteria</taxon>
        <taxon>Sphingomonadales</taxon>
        <taxon>Erythrobacteraceae</taxon>
        <taxon>Pontixanthobacter</taxon>
    </lineage>
</organism>
<dbReference type="InterPro" id="IPR009078">
    <property type="entry name" value="Ferritin-like_SF"/>
</dbReference>
<dbReference type="PANTHER" id="PTHR42782">
    <property type="entry name" value="SI:CH73-314G15.3"/>
    <property type="match status" value="1"/>
</dbReference>
<accession>A0A848QFU1</accession>
<dbReference type="Pfam" id="PF04305">
    <property type="entry name" value="DUF455"/>
    <property type="match status" value="1"/>
</dbReference>
<gene>
    <name evidence="2" type="ORF">HKD42_10500</name>
</gene>
<dbReference type="InterPro" id="IPR011197">
    <property type="entry name" value="UCP012318"/>
</dbReference>
<evidence type="ECO:0000313" key="3">
    <source>
        <dbReference type="Proteomes" id="UP000561181"/>
    </source>
</evidence>
<dbReference type="CDD" id="cd00657">
    <property type="entry name" value="Ferritin_like"/>
    <property type="match status" value="1"/>
</dbReference>